<dbReference type="CDD" id="cd13530">
    <property type="entry name" value="PBP2_peptides_like"/>
    <property type="match status" value="1"/>
</dbReference>
<dbReference type="InterPro" id="IPR001638">
    <property type="entry name" value="Solute-binding_3/MltF_N"/>
</dbReference>
<keyword evidence="1 2" id="KW-0732">Signal</keyword>
<dbReference type="PANTHER" id="PTHR35936">
    <property type="entry name" value="MEMBRANE-BOUND LYTIC MUREIN TRANSGLYCOSYLASE F"/>
    <property type="match status" value="1"/>
</dbReference>
<dbReference type="Gene3D" id="3.40.190.10">
    <property type="entry name" value="Periplasmic binding protein-like II"/>
    <property type="match status" value="2"/>
</dbReference>
<dbReference type="Proteomes" id="UP001606300">
    <property type="component" value="Unassembled WGS sequence"/>
</dbReference>
<evidence type="ECO:0000313" key="4">
    <source>
        <dbReference type="EMBL" id="MFG6416628.1"/>
    </source>
</evidence>
<feature type="domain" description="Solute-binding protein family 3/N-terminal" evidence="3">
    <location>
        <begin position="34"/>
        <end position="258"/>
    </location>
</feature>
<evidence type="ECO:0000256" key="1">
    <source>
        <dbReference type="ARBA" id="ARBA00022729"/>
    </source>
</evidence>
<dbReference type="PANTHER" id="PTHR35936:SF17">
    <property type="entry name" value="ARGININE-BINDING EXTRACELLULAR PROTEIN ARTP"/>
    <property type="match status" value="1"/>
</dbReference>
<organism evidence="4 5">
    <name type="scientific">Pelomonas dachongensis</name>
    <dbReference type="NCBI Taxonomy" id="3299029"/>
    <lineage>
        <taxon>Bacteria</taxon>
        <taxon>Pseudomonadati</taxon>
        <taxon>Pseudomonadota</taxon>
        <taxon>Betaproteobacteria</taxon>
        <taxon>Burkholderiales</taxon>
        <taxon>Sphaerotilaceae</taxon>
        <taxon>Roseateles</taxon>
    </lineage>
</organism>
<dbReference type="Pfam" id="PF00497">
    <property type="entry name" value="SBP_bac_3"/>
    <property type="match status" value="1"/>
</dbReference>
<evidence type="ECO:0000259" key="3">
    <source>
        <dbReference type="SMART" id="SM00062"/>
    </source>
</evidence>
<dbReference type="SMART" id="SM00062">
    <property type="entry name" value="PBPb"/>
    <property type="match status" value="1"/>
</dbReference>
<accession>A0ABW7EVH4</accession>
<feature type="signal peptide" evidence="2">
    <location>
        <begin position="1"/>
        <end position="23"/>
    </location>
</feature>
<comment type="caution">
    <text evidence="4">The sequence shown here is derived from an EMBL/GenBank/DDBJ whole genome shotgun (WGS) entry which is preliminary data.</text>
</comment>
<evidence type="ECO:0000256" key="2">
    <source>
        <dbReference type="SAM" id="SignalP"/>
    </source>
</evidence>
<dbReference type="EMBL" id="JBIGHY010000010">
    <property type="protein sequence ID" value="MFG6416628.1"/>
    <property type="molecule type" value="Genomic_DNA"/>
</dbReference>
<dbReference type="SUPFAM" id="SSF53850">
    <property type="entry name" value="Periplasmic binding protein-like II"/>
    <property type="match status" value="1"/>
</dbReference>
<sequence length="263" mass="29116">MTSVRRIMLALAALATLSCAAGAQTLERVRTSGAMRVCIWPDYYGVTYRNPRTGQLGGIDIELSAELARELQANVEYVESSFPQLAADLQAGRCDVAMFAVAVLPSRQQAMAFTAPYLQSDIYGVTTRANRTVRQWADIDQPGVVVAVQAGTFMEPVMRDALKHARMAVIRPPQTREQELEAGRVDVFMTDFPYSRRLLDNADWARLVPPPAPFHVLPYGYAVKRGDAGWLARLDEFVASIKRDGRLLDAARKHGLQDIVVAH</sequence>
<dbReference type="PROSITE" id="PS51257">
    <property type="entry name" value="PROKAR_LIPOPROTEIN"/>
    <property type="match status" value="1"/>
</dbReference>
<dbReference type="RefSeq" id="WP_394472693.1">
    <property type="nucleotide sequence ID" value="NZ_JBIGHY010000010.1"/>
</dbReference>
<proteinExistence type="predicted"/>
<evidence type="ECO:0000313" key="5">
    <source>
        <dbReference type="Proteomes" id="UP001606300"/>
    </source>
</evidence>
<keyword evidence="5" id="KW-1185">Reference proteome</keyword>
<protein>
    <submittedName>
        <fullName evidence="4">ABC transporter substrate-binding protein</fullName>
    </submittedName>
</protein>
<name>A0ABW7EVH4_9BURK</name>
<reference evidence="4 5" key="1">
    <citation type="submission" date="2024-09" db="EMBL/GenBank/DDBJ databases">
        <title>Novel species of the genus Pelomonas and Roseateles isolated from streams.</title>
        <authorList>
            <person name="Lu H."/>
        </authorList>
    </citation>
    <scope>NUCLEOTIDE SEQUENCE [LARGE SCALE GENOMIC DNA]</scope>
    <source>
        <strain evidence="4 5">DC23W</strain>
    </source>
</reference>
<feature type="chain" id="PRO_5047345659" evidence="2">
    <location>
        <begin position="24"/>
        <end position="263"/>
    </location>
</feature>
<gene>
    <name evidence="4" type="ORF">ACG02S_22275</name>
</gene>